<evidence type="ECO:0000313" key="2">
    <source>
        <dbReference type="Proteomes" id="UP000007015"/>
    </source>
</evidence>
<proteinExistence type="predicted"/>
<protein>
    <submittedName>
        <fullName evidence="1">Uncharacterized protein</fullName>
    </submittedName>
</protein>
<keyword evidence="2" id="KW-1185">Reference proteome</keyword>
<dbReference type="STRING" id="39946.A2ZIV8"/>
<dbReference type="AlphaFoldDB" id="A2ZIV8"/>
<organism evidence="1 2">
    <name type="scientific">Oryza sativa subsp. indica</name>
    <name type="common">Rice</name>
    <dbReference type="NCBI Taxonomy" id="39946"/>
    <lineage>
        <taxon>Eukaryota</taxon>
        <taxon>Viridiplantae</taxon>
        <taxon>Streptophyta</taxon>
        <taxon>Embryophyta</taxon>
        <taxon>Tracheophyta</taxon>
        <taxon>Spermatophyta</taxon>
        <taxon>Magnoliopsida</taxon>
        <taxon>Liliopsida</taxon>
        <taxon>Poales</taxon>
        <taxon>Poaceae</taxon>
        <taxon>BOP clade</taxon>
        <taxon>Oryzoideae</taxon>
        <taxon>Oryzeae</taxon>
        <taxon>Oryzinae</taxon>
        <taxon>Oryza</taxon>
        <taxon>Oryza sativa</taxon>
    </lineage>
</organism>
<gene>
    <name evidence="1" type="ORF">OsI_37764</name>
</gene>
<evidence type="ECO:0000313" key="1">
    <source>
        <dbReference type="EMBL" id="EAY82542.1"/>
    </source>
</evidence>
<dbReference type="HOGENOM" id="CLU_000680_36_7_1"/>
<accession>A2ZIV8</accession>
<reference evidence="1 2" key="1">
    <citation type="journal article" date="2005" name="PLoS Biol.">
        <title>The genomes of Oryza sativa: a history of duplications.</title>
        <authorList>
            <person name="Yu J."/>
            <person name="Wang J."/>
            <person name="Lin W."/>
            <person name="Li S."/>
            <person name="Li H."/>
            <person name="Zhou J."/>
            <person name="Ni P."/>
            <person name="Dong W."/>
            <person name="Hu S."/>
            <person name="Zeng C."/>
            <person name="Zhang J."/>
            <person name="Zhang Y."/>
            <person name="Li R."/>
            <person name="Xu Z."/>
            <person name="Li S."/>
            <person name="Li X."/>
            <person name="Zheng H."/>
            <person name="Cong L."/>
            <person name="Lin L."/>
            <person name="Yin J."/>
            <person name="Geng J."/>
            <person name="Li G."/>
            <person name="Shi J."/>
            <person name="Liu J."/>
            <person name="Lv H."/>
            <person name="Li J."/>
            <person name="Wang J."/>
            <person name="Deng Y."/>
            <person name="Ran L."/>
            <person name="Shi X."/>
            <person name="Wang X."/>
            <person name="Wu Q."/>
            <person name="Li C."/>
            <person name="Ren X."/>
            <person name="Wang J."/>
            <person name="Wang X."/>
            <person name="Li D."/>
            <person name="Liu D."/>
            <person name="Zhang X."/>
            <person name="Ji Z."/>
            <person name="Zhao W."/>
            <person name="Sun Y."/>
            <person name="Zhang Z."/>
            <person name="Bao J."/>
            <person name="Han Y."/>
            <person name="Dong L."/>
            <person name="Ji J."/>
            <person name="Chen P."/>
            <person name="Wu S."/>
            <person name="Liu J."/>
            <person name="Xiao Y."/>
            <person name="Bu D."/>
            <person name="Tan J."/>
            <person name="Yang L."/>
            <person name="Ye C."/>
            <person name="Zhang J."/>
            <person name="Xu J."/>
            <person name="Zhou Y."/>
            <person name="Yu Y."/>
            <person name="Zhang B."/>
            <person name="Zhuang S."/>
            <person name="Wei H."/>
            <person name="Liu B."/>
            <person name="Lei M."/>
            <person name="Yu H."/>
            <person name="Li Y."/>
            <person name="Xu H."/>
            <person name="Wei S."/>
            <person name="He X."/>
            <person name="Fang L."/>
            <person name="Zhang Z."/>
            <person name="Zhang Y."/>
            <person name="Huang X."/>
            <person name="Su Z."/>
            <person name="Tong W."/>
            <person name="Li J."/>
            <person name="Tong Z."/>
            <person name="Li S."/>
            <person name="Ye J."/>
            <person name="Wang L."/>
            <person name="Fang L."/>
            <person name="Lei T."/>
            <person name="Chen C."/>
            <person name="Chen H."/>
            <person name="Xu Z."/>
            <person name="Li H."/>
            <person name="Huang H."/>
            <person name="Zhang F."/>
            <person name="Xu H."/>
            <person name="Li N."/>
            <person name="Zhao C."/>
            <person name="Li S."/>
            <person name="Dong L."/>
            <person name="Huang Y."/>
            <person name="Li L."/>
            <person name="Xi Y."/>
            <person name="Qi Q."/>
            <person name="Li W."/>
            <person name="Zhang B."/>
            <person name="Hu W."/>
            <person name="Zhang Y."/>
            <person name="Tian X."/>
            <person name="Jiao Y."/>
            <person name="Liang X."/>
            <person name="Jin J."/>
            <person name="Gao L."/>
            <person name="Zheng W."/>
            <person name="Hao B."/>
            <person name="Liu S."/>
            <person name="Wang W."/>
            <person name="Yuan L."/>
            <person name="Cao M."/>
            <person name="McDermott J."/>
            <person name="Samudrala R."/>
            <person name="Wang J."/>
            <person name="Wong G.K."/>
            <person name="Yang H."/>
        </authorList>
    </citation>
    <scope>NUCLEOTIDE SEQUENCE [LARGE SCALE GENOMIC DNA]</scope>
    <source>
        <strain evidence="2">cv. 93-11</strain>
    </source>
</reference>
<dbReference type="OMA" id="ISHEVCK"/>
<dbReference type="Proteomes" id="UP000007015">
    <property type="component" value="Chromosome 12"/>
</dbReference>
<dbReference type="EMBL" id="CM000137">
    <property type="protein sequence ID" value="EAY82542.1"/>
    <property type="molecule type" value="Genomic_DNA"/>
</dbReference>
<dbReference type="Gramene" id="BGIOSGA037129-TA">
    <property type="protein sequence ID" value="BGIOSGA037129-PA"/>
    <property type="gene ID" value="BGIOSGA037129"/>
</dbReference>
<sequence length="301" mass="34827">MAKNTSDHAPIKIQISTSIPKSNVFRFENYWLKQPGFLDQVSTAWTDIPHITDQAKLIFAKFKRLRCSLKKWSQSISKLSRTIENCNKVILFLDKLEELRLLNVPELRFRLIVKDHVAHLLHCRELYWKQRFKQNSVLLGGENTKFFHAMATEYYRKNAISSLLDQNGNQVFDHEGKATILWNIYKNRMGVSDLPSMVFNLPDLFEDNGDLSFLCDQISTKEINCVVKNMPGDKAPGPDGFNGCFFKSCWPTIAQNFYRMCADFWGGSIDLSAINYTINIWSHLSYTHNVLEYVLQLAINL</sequence>
<name>A2ZIV8_ORYSI</name>